<dbReference type="AlphaFoldDB" id="A0A1V8THK3"/>
<evidence type="ECO:0008006" key="5">
    <source>
        <dbReference type="Google" id="ProtNLM"/>
    </source>
</evidence>
<feature type="transmembrane region" description="Helical" evidence="2">
    <location>
        <begin position="86"/>
        <end position="109"/>
    </location>
</feature>
<keyword evidence="2" id="KW-0812">Transmembrane</keyword>
<dbReference type="EMBL" id="NAJO01000008">
    <property type="protein sequence ID" value="OQO10867.1"/>
    <property type="molecule type" value="Genomic_DNA"/>
</dbReference>
<feature type="compositionally biased region" description="Low complexity" evidence="1">
    <location>
        <begin position="145"/>
        <end position="163"/>
    </location>
</feature>
<organism evidence="3 4">
    <name type="scientific">Cryoendolithus antarcticus</name>
    <dbReference type="NCBI Taxonomy" id="1507870"/>
    <lineage>
        <taxon>Eukaryota</taxon>
        <taxon>Fungi</taxon>
        <taxon>Dikarya</taxon>
        <taxon>Ascomycota</taxon>
        <taxon>Pezizomycotina</taxon>
        <taxon>Dothideomycetes</taxon>
        <taxon>Dothideomycetidae</taxon>
        <taxon>Cladosporiales</taxon>
        <taxon>Cladosporiaceae</taxon>
        <taxon>Cryoendolithus</taxon>
    </lineage>
</organism>
<keyword evidence="2" id="KW-0472">Membrane</keyword>
<keyword evidence="4" id="KW-1185">Reference proteome</keyword>
<protein>
    <recommendedName>
        <fullName evidence="5">Apple domain-containing protein</fullName>
    </recommendedName>
</protein>
<evidence type="ECO:0000256" key="2">
    <source>
        <dbReference type="SAM" id="Phobius"/>
    </source>
</evidence>
<evidence type="ECO:0000313" key="3">
    <source>
        <dbReference type="EMBL" id="OQO10867.1"/>
    </source>
</evidence>
<feature type="compositionally biased region" description="Basic and acidic residues" evidence="1">
    <location>
        <begin position="53"/>
        <end position="64"/>
    </location>
</feature>
<dbReference type="STRING" id="1507870.A0A1V8THK3"/>
<keyword evidence="2" id="KW-1133">Transmembrane helix</keyword>
<dbReference type="OrthoDB" id="5424430at2759"/>
<evidence type="ECO:0000313" key="4">
    <source>
        <dbReference type="Proteomes" id="UP000192596"/>
    </source>
</evidence>
<gene>
    <name evidence="3" type="ORF">B0A48_04168</name>
</gene>
<reference evidence="4" key="1">
    <citation type="submission" date="2017-03" db="EMBL/GenBank/DDBJ databases">
        <title>Genomes of endolithic fungi from Antarctica.</title>
        <authorList>
            <person name="Coleine C."/>
            <person name="Masonjones S."/>
            <person name="Stajich J.E."/>
        </authorList>
    </citation>
    <scope>NUCLEOTIDE SEQUENCE [LARGE SCALE GENOMIC DNA]</scope>
    <source>
        <strain evidence="4">CCFEE 5527</strain>
    </source>
</reference>
<sequence length="297" mass="31591">MNHNLSPQSAYPEALRYSNLPETAQYDGLEHEQPWKILAASDNVVPSLEVDTDGGKVEKHHAPVDFETDPQPSRNSRRICGLSLRASWVALAVVAALLVGAGVGAGVGVSVRSRQPSQSATTTIVTSSVPVESTRSTSLPALTTAATTPDASVTTSTPSLTTTQVPEGTSTLLRDCPSSNNTLYSYPSPEAPMVFRKFCEKAMYAIAGTFEINQRTASLDECIGLCAEYNVQNKAQIAKSQSPICNAVCWRNGNAPNDFPGQCFSWQTTNSSDGNFAFGAGNPINCDSGTLINQQLV</sequence>
<dbReference type="InParanoid" id="A0A1V8THK3"/>
<name>A0A1V8THK3_9PEZI</name>
<evidence type="ECO:0000256" key="1">
    <source>
        <dbReference type="SAM" id="MobiDB-lite"/>
    </source>
</evidence>
<comment type="caution">
    <text evidence="3">The sequence shown here is derived from an EMBL/GenBank/DDBJ whole genome shotgun (WGS) entry which is preliminary data.</text>
</comment>
<proteinExistence type="predicted"/>
<feature type="region of interest" description="Disordered" evidence="1">
    <location>
        <begin position="145"/>
        <end position="165"/>
    </location>
</feature>
<accession>A0A1V8THK3</accession>
<dbReference type="Proteomes" id="UP000192596">
    <property type="component" value="Unassembled WGS sequence"/>
</dbReference>
<feature type="region of interest" description="Disordered" evidence="1">
    <location>
        <begin position="53"/>
        <end position="75"/>
    </location>
</feature>